<dbReference type="InterPro" id="IPR020503">
    <property type="entry name" value="Uncharacterised_Rv2561"/>
</dbReference>
<reference evidence="2" key="1">
    <citation type="submission" date="2024-06" db="EMBL/GenBank/DDBJ databases">
        <title>Hwangdonia haimaensis gen. nov., sp. nov., a member of the family Flavobacteriaceae isolated from the haima cold seep.</title>
        <authorList>
            <person name="Li J."/>
        </authorList>
    </citation>
    <scope>NUCLEOTIDE SEQUENCE [LARGE SCALE GENOMIC DNA]</scope>
    <source>
        <strain evidence="2">SCSIO 19198</strain>
    </source>
</reference>
<dbReference type="RefSeq" id="WP_316984192.1">
    <property type="nucleotide sequence ID" value="NZ_CP136521.1"/>
</dbReference>
<dbReference type="KEGG" id="hws:RNZ46_04545"/>
<dbReference type="SUPFAM" id="SSF55073">
    <property type="entry name" value="Nucleotide cyclase"/>
    <property type="match status" value="1"/>
</dbReference>
<dbReference type="InterPro" id="IPR029787">
    <property type="entry name" value="Nucleotide_cyclase"/>
</dbReference>
<evidence type="ECO:0000313" key="1">
    <source>
        <dbReference type="EMBL" id="WOD44528.1"/>
    </source>
</evidence>
<accession>A0AA97ER41</accession>
<proteinExistence type="predicted"/>
<dbReference type="EMBL" id="CP136521">
    <property type="protein sequence ID" value="WOD44528.1"/>
    <property type="molecule type" value="Genomic_DNA"/>
</dbReference>
<dbReference type="Proteomes" id="UP001302486">
    <property type="component" value="Chromosome"/>
</dbReference>
<evidence type="ECO:0000313" key="2">
    <source>
        <dbReference type="Proteomes" id="UP001302486"/>
    </source>
</evidence>
<dbReference type="AlphaFoldDB" id="A0AA97ER41"/>
<organism evidence="1 2">
    <name type="scientific">Hwangdonia lutea</name>
    <dbReference type="NCBI Taxonomy" id="3075823"/>
    <lineage>
        <taxon>Bacteria</taxon>
        <taxon>Pseudomonadati</taxon>
        <taxon>Bacteroidota</taxon>
        <taxon>Flavobacteriia</taxon>
        <taxon>Flavobacteriales</taxon>
        <taxon>Flavobacteriaceae</taxon>
        <taxon>Hwangdonia</taxon>
    </lineage>
</organism>
<sequence length="200" mass="23024">MEKEPTLICIPDISGFTQFMSEVDFEMSSKIIPSLLNKIIYSNEIGFKISEIEGDAVLFYRTGDLPPFKTLIEQCKLFYTDFYNQMDVLIAENSHKLKSHIIPKILGLKIVLHFGVDIGKTQVGNNIKLIGEDIIIAHRLLKNSIESDEYLMISEGVLNQYKNHDLKKETFWTSLKSGHDNYEHIGQVNYSYFELNPLKE</sequence>
<keyword evidence="2" id="KW-1185">Reference proteome</keyword>
<dbReference type="Pfam" id="PF10851">
    <property type="entry name" value="DUF2652"/>
    <property type="match status" value="1"/>
</dbReference>
<protein>
    <submittedName>
        <fullName evidence="1">DUF2652 domain-containing protein</fullName>
    </submittedName>
</protein>
<name>A0AA97ER41_9FLAO</name>
<gene>
    <name evidence="1" type="ORF">RNZ46_04545</name>
</gene>